<keyword evidence="1" id="KW-0472">Membrane</keyword>
<dbReference type="NCBIfam" id="TIGR03696">
    <property type="entry name" value="Rhs_assc_core"/>
    <property type="match status" value="1"/>
</dbReference>
<evidence type="ECO:0000256" key="1">
    <source>
        <dbReference type="SAM" id="Phobius"/>
    </source>
</evidence>
<protein>
    <submittedName>
        <fullName evidence="2">RHS repeat-associated core domain</fullName>
    </submittedName>
</protein>
<gene>
    <name evidence="2" type="ORF">NCTC11661_00905</name>
</gene>
<accession>A0A376C0H8</accession>
<dbReference type="RefSeq" id="WP_260377700.1">
    <property type="nucleotide sequence ID" value="NZ_UFTJ01000001.1"/>
</dbReference>
<sequence>MQIGSGGIQIGRLQPTAYSLLLDRGYTSHEHLFEVGLIHMNGRLYDPLLRRFLNADEHIQDPYNTQNYNKYGYVYNNPLMYNDPSGEFIFTALAAWLGSKFLAAVVIGAAIGVASYTVGLAVTGNLHQWSLGGVLKSAFWGAVSGAMTFGIGNLFSVAKDGVQVATQFAKNLGELGTAFVQSGLHAVGQGVLSVMQGGSFEQAFWSGALGSLGASAFGAIAGDFASSAGGTIAFGAISGGIGAELSGGNFWEGAVIGGIVAGLNHVAHQEKQNIGPPDEDNWFTEFTNFISGGAVDDARAMLAFEATNPSTMDRAMFHVGLNARDVKREFMGYGMGARGRGFKSSFFKGTKYSNKVLGQIKKGDNHSFPESVKTFEKYGKVSVIKGGDGIRRTMLTIPGSYNGKNGNFEFIKESNGIINHRLFRPKK</sequence>
<feature type="transmembrane region" description="Helical" evidence="1">
    <location>
        <begin position="88"/>
        <end position="118"/>
    </location>
</feature>
<keyword evidence="1" id="KW-1133">Transmembrane helix</keyword>
<dbReference type="Proteomes" id="UP000255515">
    <property type="component" value="Unassembled WGS sequence"/>
</dbReference>
<keyword evidence="1" id="KW-0812">Transmembrane</keyword>
<evidence type="ECO:0000313" key="3">
    <source>
        <dbReference type="Proteomes" id="UP000255515"/>
    </source>
</evidence>
<dbReference type="EMBL" id="UFTJ01000001">
    <property type="protein sequence ID" value="SSZ47239.1"/>
    <property type="molecule type" value="Genomic_DNA"/>
</dbReference>
<proteinExistence type="predicted"/>
<dbReference type="InterPro" id="IPR022385">
    <property type="entry name" value="Rhs_assc_core"/>
</dbReference>
<name>A0A376C0H8_9FLAO</name>
<dbReference type="AlphaFoldDB" id="A0A376C0H8"/>
<reference evidence="2 3" key="1">
    <citation type="submission" date="2018-06" db="EMBL/GenBank/DDBJ databases">
        <authorList>
            <consortium name="Pathogen Informatics"/>
            <person name="Doyle S."/>
        </authorList>
    </citation>
    <scope>NUCLEOTIDE SEQUENCE [LARGE SCALE GENOMIC DNA]</scope>
    <source>
        <strain evidence="2 3">NCTC11661</strain>
    </source>
</reference>
<feature type="transmembrane region" description="Helical" evidence="1">
    <location>
        <begin position="138"/>
        <end position="158"/>
    </location>
</feature>
<dbReference type="Gene3D" id="2.180.10.10">
    <property type="entry name" value="RHS repeat-associated core"/>
    <property type="match status" value="1"/>
</dbReference>
<organism evidence="2 3">
    <name type="scientific">Bergeyella zoohelcum</name>
    <dbReference type="NCBI Taxonomy" id="1015"/>
    <lineage>
        <taxon>Bacteria</taxon>
        <taxon>Pseudomonadati</taxon>
        <taxon>Bacteroidota</taxon>
        <taxon>Flavobacteriia</taxon>
        <taxon>Flavobacteriales</taxon>
        <taxon>Weeksellaceae</taxon>
        <taxon>Bergeyella</taxon>
    </lineage>
</organism>
<evidence type="ECO:0000313" key="2">
    <source>
        <dbReference type="EMBL" id="SSZ47239.1"/>
    </source>
</evidence>